<dbReference type="Proteomes" id="UP000789366">
    <property type="component" value="Unassembled WGS sequence"/>
</dbReference>
<protein>
    <submittedName>
        <fullName evidence="1">5358_t:CDS:1</fullName>
    </submittedName>
</protein>
<proteinExistence type="predicted"/>
<comment type="caution">
    <text evidence="1">The sequence shown here is derived from an EMBL/GenBank/DDBJ whole genome shotgun (WGS) entry which is preliminary data.</text>
</comment>
<reference evidence="1" key="1">
    <citation type="submission" date="2021-06" db="EMBL/GenBank/DDBJ databases">
        <authorList>
            <person name="Kallberg Y."/>
            <person name="Tangrot J."/>
            <person name="Rosling A."/>
        </authorList>
    </citation>
    <scope>NUCLEOTIDE SEQUENCE</scope>
    <source>
        <strain evidence="1">28 12/20/2015</strain>
    </source>
</reference>
<name>A0ACA9R217_9GLOM</name>
<accession>A0ACA9R217</accession>
<dbReference type="EMBL" id="CAJVPW010055698">
    <property type="protein sequence ID" value="CAG8773757.1"/>
    <property type="molecule type" value="Genomic_DNA"/>
</dbReference>
<organism evidence="1 2">
    <name type="scientific">Cetraspora pellucida</name>
    <dbReference type="NCBI Taxonomy" id="1433469"/>
    <lineage>
        <taxon>Eukaryota</taxon>
        <taxon>Fungi</taxon>
        <taxon>Fungi incertae sedis</taxon>
        <taxon>Mucoromycota</taxon>
        <taxon>Glomeromycotina</taxon>
        <taxon>Glomeromycetes</taxon>
        <taxon>Diversisporales</taxon>
        <taxon>Gigasporaceae</taxon>
        <taxon>Cetraspora</taxon>
    </lineage>
</organism>
<sequence length="142" mass="16067">ETLHVIIVEIKDILLEIVKQEKKKIEEAPTAINFPDMIIGTLPILITDILPKIIILPIALTLEIETDLEIGIIITSIIIIDLEKLISTPYPRNVYTANTTNDYTYEEFETFLANDSIKTALASYMTEESSIINQKQKSYTTP</sequence>
<evidence type="ECO:0000313" key="1">
    <source>
        <dbReference type="EMBL" id="CAG8773757.1"/>
    </source>
</evidence>
<feature type="non-terminal residue" evidence="1">
    <location>
        <position position="1"/>
    </location>
</feature>
<evidence type="ECO:0000313" key="2">
    <source>
        <dbReference type="Proteomes" id="UP000789366"/>
    </source>
</evidence>
<gene>
    <name evidence="1" type="ORF">SPELUC_LOCUS15943</name>
</gene>
<feature type="non-terminal residue" evidence="1">
    <location>
        <position position="142"/>
    </location>
</feature>
<keyword evidence="2" id="KW-1185">Reference proteome</keyword>